<dbReference type="AlphaFoldDB" id="A0A4P9YRF8"/>
<dbReference type="GO" id="GO:0003677">
    <property type="term" value="F:DNA binding"/>
    <property type="evidence" value="ECO:0007669"/>
    <property type="project" value="TreeGrafter"/>
</dbReference>
<feature type="non-terminal residue" evidence="2">
    <location>
        <position position="175"/>
    </location>
</feature>
<name>A0A4P9YRF8_9FUNG</name>
<accession>A0A4P9YRF8</accession>
<reference evidence="3" key="1">
    <citation type="journal article" date="2018" name="Nat. Microbiol.">
        <title>Leveraging single-cell genomics to expand the fungal tree of life.</title>
        <authorList>
            <person name="Ahrendt S.R."/>
            <person name="Quandt C.A."/>
            <person name="Ciobanu D."/>
            <person name="Clum A."/>
            <person name="Salamov A."/>
            <person name="Andreopoulos B."/>
            <person name="Cheng J.F."/>
            <person name="Woyke T."/>
            <person name="Pelin A."/>
            <person name="Henrissat B."/>
            <person name="Reynolds N.K."/>
            <person name="Benny G.L."/>
            <person name="Smith M.E."/>
            <person name="James T.Y."/>
            <person name="Grigoriev I.V."/>
        </authorList>
    </citation>
    <scope>NUCLEOTIDE SEQUENCE [LARGE SCALE GENOMIC DNA]</scope>
    <source>
        <strain evidence="3">Benny S71-1</strain>
    </source>
</reference>
<feature type="region of interest" description="Disordered" evidence="1">
    <location>
        <begin position="86"/>
        <end position="110"/>
    </location>
</feature>
<dbReference type="EMBL" id="KZ992060">
    <property type="protein sequence ID" value="RKP22473.1"/>
    <property type="molecule type" value="Genomic_DNA"/>
</dbReference>
<organism evidence="2 3">
    <name type="scientific">Syncephalis pseudoplumigaleata</name>
    <dbReference type="NCBI Taxonomy" id="1712513"/>
    <lineage>
        <taxon>Eukaryota</taxon>
        <taxon>Fungi</taxon>
        <taxon>Fungi incertae sedis</taxon>
        <taxon>Zoopagomycota</taxon>
        <taxon>Zoopagomycotina</taxon>
        <taxon>Zoopagomycetes</taxon>
        <taxon>Zoopagales</taxon>
        <taxon>Piptocephalidaceae</taxon>
        <taxon>Syncephalis</taxon>
    </lineage>
</organism>
<gene>
    <name evidence="2" type="ORF">SYNPS1DRAFT_6143</name>
</gene>
<evidence type="ECO:0000313" key="2">
    <source>
        <dbReference type="EMBL" id="RKP22473.1"/>
    </source>
</evidence>
<sequence>METYYGYVETVLDALLLFEACDRGMLTCVKRRLLGEERDHIRSGSVYIWDEDNSGIQRWTDGHRWSSSRPCGNFIVYDELDNYKRRSDPPKVEHPPADGTSADDSSALKPGAARRNVLSDGLVKRALSVCTADGRRLHLVSYYTKADVQRRALNIPRCDAAFAAIKIPESKFPEI</sequence>
<evidence type="ECO:0000256" key="1">
    <source>
        <dbReference type="SAM" id="MobiDB-lite"/>
    </source>
</evidence>
<feature type="compositionally biased region" description="Basic and acidic residues" evidence="1">
    <location>
        <begin position="86"/>
        <end position="96"/>
    </location>
</feature>
<evidence type="ECO:0000313" key="3">
    <source>
        <dbReference type="Proteomes" id="UP000278143"/>
    </source>
</evidence>
<keyword evidence="3" id="KW-1185">Reference proteome</keyword>
<protein>
    <submittedName>
        <fullName evidence="2">Gluconate transport inducer 1/Pac2</fullName>
    </submittedName>
</protein>
<dbReference type="PANTHER" id="PTHR28027:SF1">
    <property type="entry name" value="CAMP INDEPENDENT REGULATORY PROTEIN (AFU_ORTHOLOGUE AFUA_3G09640)"/>
    <property type="match status" value="1"/>
</dbReference>
<dbReference type="Proteomes" id="UP000278143">
    <property type="component" value="Unassembled WGS sequence"/>
</dbReference>
<dbReference type="Pfam" id="PF09729">
    <property type="entry name" value="Gti1_Pac2"/>
    <property type="match status" value="1"/>
</dbReference>
<dbReference type="InterPro" id="IPR018608">
    <property type="entry name" value="Gti1/Pac2"/>
</dbReference>
<proteinExistence type="predicted"/>
<dbReference type="PANTHER" id="PTHR28027">
    <property type="entry name" value="TRANSCRIPTIONAL REGULATOR MIT1"/>
    <property type="match status" value="1"/>
</dbReference>
<dbReference type="OrthoDB" id="5572844at2759"/>